<protein>
    <submittedName>
        <fullName evidence="2">Class I alpha-mannosidase</fullName>
    </submittedName>
</protein>
<organism evidence="2 3">
    <name type="scientific">Pyrenophora seminiperda CCB06</name>
    <dbReference type="NCBI Taxonomy" id="1302712"/>
    <lineage>
        <taxon>Eukaryota</taxon>
        <taxon>Fungi</taxon>
        <taxon>Dikarya</taxon>
        <taxon>Ascomycota</taxon>
        <taxon>Pezizomycotina</taxon>
        <taxon>Dothideomycetes</taxon>
        <taxon>Pleosporomycetidae</taxon>
        <taxon>Pleosporales</taxon>
        <taxon>Pleosporineae</taxon>
        <taxon>Pleosporaceae</taxon>
        <taxon>Pyrenophora</taxon>
    </lineage>
</organism>
<evidence type="ECO:0000313" key="3">
    <source>
        <dbReference type="Proteomes" id="UP000265663"/>
    </source>
</evidence>
<dbReference type="AlphaFoldDB" id="A0A3M7LX64"/>
<dbReference type="Pfam" id="PF06041">
    <property type="entry name" value="DUF924"/>
    <property type="match status" value="1"/>
</dbReference>
<name>A0A3M7LX64_9PLEO</name>
<accession>A0A3M7LX64</accession>
<dbReference type="Gene3D" id="1.25.40.10">
    <property type="entry name" value="Tetratricopeptide repeat domain"/>
    <property type="match status" value="1"/>
</dbReference>
<dbReference type="InterPro" id="IPR010323">
    <property type="entry name" value="DUF924"/>
</dbReference>
<dbReference type="OrthoDB" id="414698at2759"/>
<gene>
    <name evidence="2" type="ORF">GMOD_00002195</name>
</gene>
<dbReference type="InterPro" id="IPR011990">
    <property type="entry name" value="TPR-like_helical_dom_sf"/>
</dbReference>
<evidence type="ECO:0000256" key="1">
    <source>
        <dbReference type="SAM" id="MobiDB-lite"/>
    </source>
</evidence>
<dbReference type="SUPFAM" id="SSF48452">
    <property type="entry name" value="TPR-like"/>
    <property type="match status" value="1"/>
</dbReference>
<evidence type="ECO:0000313" key="2">
    <source>
        <dbReference type="EMBL" id="RMZ66825.1"/>
    </source>
</evidence>
<proteinExistence type="predicted"/>
<dbReference type="EMBL" id="KE747809">
    <property type="protein sequence ID" value="RMZ66825.1"/>
    <property type="molecule type" value="Genomic_DNA"/>
</dbReference>
<dbReference type="Proteomes" id="UP000265663">
    <property type="component" value="Unassembled WGS sequence"/>
</dbReference>
<reference evidence="2 3" key="1">
    <citation type="journal article" date="2014" name="PLoS ONE">
        <title>De novo Genome Assembly of the Fungal Plant Pathogen Pyrenophora semeniperda.</title>
        <authorList>
            <person name="Soliai M.M."/>
            <person name="Meyer S.E."/>
            <person name="Udall J.A."/>
            <person name="Elzinga D.E."/>
            <person name="Hermansen R.A."/>
            <person name="Bodily P.M."/>
            <person name="Hart A.A."/>
            <person name="Coleman C.E."/>
        </authorList>
    </citation>
    <scope>NUCLEOTIDE SEQUENCE [LARGE SCALE GENOMIC DNA]</scope>
    <source>
        <strain evidence="2 3">CCB06</strain>
        <tissue evidence="2">Mycelium</tissue>
    </source>
</reference>
<feature type="compositionally biased region" description="Basic and acidic residues" evidence="1">
    <location>
        <begin position="286"/>
        <end position="296"/>
    </location>
</feature>
<sequence>MAHFAVRAPLRLLTSSLYLSSFRPSNFQPANIHTTYQRVMSISTFKLDPMIFNRALYERVSELWFPGVDTSGQALDMSVAKRWFMPTPEERLAFDGQCRAAFAQALESIGPDKFSDASAQPLLDEIQRVAAEEAEKDNETEHRGEEAAWTALSLTLLLDQMPRNIYRTGDGLRLVYTHYDRLGYSLARSLLSPSSPIPRPDKHPIFRLSAAHRTWFYLPLMHSEDLAAHKFAGELVDEYTREVENLDEYNGTKTFLESHKNSLKEHTQILERFGRYPHRNGALGRESTDEERRFMEDGGASFGVGQTKDSDP</sequence>
<keyword evidence="3" id="KW-1185">Reference proteome</keyword>
<dbReference type="Gene3D" id="1.20.58.320">
    <property type="entry name" value="TPR-like"/>
    <property type="match status" value="1"/>
</dbReference>
<feature type="region of interest" description="Disordered" evidence="1">
    <location>
        <begin position="278"/>
        <end position="312"/>
    </location>
</feature>